<evidence type="ECO:0000313" key="1">
    <source>
        <dbReference type="EMBL" id="CAB5543601.1"/>
    </source>
</evidence>
<dbReference type="Proteomes" id="UP000835792">
    <property type="component" value="Unassembled WGS sequence"/>
</dbReference>
<reference evidence="2 3" key="1">
    <citation type="submission" date="2018-06" db="EMBL/GenBank/DDBJ databases">
        <authorList>
            <consortium name="Pathogen Informatics"/>
            <person name="Doyle S."/>
        </authorList>
    </citation>
    <scope>NUCLEOTIDE SEQUENCE [LARGE SCALE GENOMIC DNA]</scope>
    <source>
        <strain evidence="2 3">NCTC8782</strain>
    </source>
</reference>
<dbReference type="EMBL" id="CAHPRB010000003">
    <property type="protein sequence ID" value="CAB5543601.1"/>
    <property type="molecule type" value="Genomic_DNA"/>
</dbReference>
<dbReference type="EMBL" id="UIGT01000001">
    <property type="protein sequence ID" value="SUX79230.1"/>
    <property type="molecule type" value="Genomic_DNA"/>
</dbReference>
<protein>
    <submittedName>
        <fullName evidence="2">Uncharacterized protein</fullName>
    </submittedName>
</protein>
<accession>A0A9Q7ZIC1</accession>
<comment type="caution">
    <text evidence="2">The sequence shown here is derived from an EMBL/GenBank/DDBJ whole genome shotgun (WGS) entry which is preliminary data.</text>
</comment>
<evidence type="ECO:0000313" key="4">
    <source>
        <dbReference type="Proteomes" id="UP000835792"/>
    </source>
</evidence>
<evidence type="ECO:0000313" key="3">
    <source>
        <dbReference type="Proteomes" id="UP000255286"/>
    </source>
</evidence>
<proteinExistence type="predicted"/>
<dbReference type="AlphaFoldDB" id="A0A9Q7ZIC1"/>
<dbReference type="Proteomes" id="UP000255286">
    <property type="component" value="Unassembled WGS sequence"/>
</dbReference>
<gene>
    <name evidence="1" type="ORF">GHA_01061</name>
    <name evidence="2" type="ORF">NCTC8782_01757</name>
</gene>
<sequence>MSHFSVLSGWDTTVTVRSRLICAERSPFSLYDAIAISIQNRC</sequence>
<name>A0A9Q7ZIC1_9ENTR</name>
<evidence type="ECO:0000313" key="2">
    <source>
        <dbReference type="EMBL" id="SUX79230.1"/>
    </source>
</evidence>
<reference evidence="1" key="2">
    <citation type="submission" date="2020-05" db="EMBL/GenBank/DDBJ databases">
        <authorList>
            <person name="Delgado-Blas J."/>
        </authorList>
    </citation>
    <scope>NUCLEOTIDE SEQUENCE</scope>
    <source>
        <strain evidence="1">BB1468</strain>
    </source>
</reference>
<keyword evidence="4" id="KW-1185">Reference proteome</keyword>
<organism evidence="2 3">
    <name type="scientific">Citrobacter youngae</name>
    <dbReference type="NCBI Taxonomy" id="133448"/>
    <lineage>
        <taxon>Bacteria</taxon>
        <taxon>Pseudomonadati</taxon>
        <taxon>Pseudomonadota</taxon>
        <taxon>Gammaproteobacteria</taxon>
        <taxon>Enterobacterales</taxon>
        <taxon>Enterobacteriaceae</taxon>
        <taxon>Citrobacter</taxon>
        <taxon>Citrobacter freundii complex</taxon>
    </lineage>
</organism>